<proteinExistence type="predicted"/>
<dbReference type="PANTHER" id="PTHR38834">
    <property type="entry name" value="PERIPLASMIC SUBSTRATE BINDING PROTEIN FAMILY 3"/>
    <property type="match status" value="1"/>
</dbReference>
<dbReference type="RefSeq" id="WP_323578461.1">
    <property type="nucleotide sequence ID" value="NZ_JAYGJQ010000003.1"/>
</dbReference>
<reference evidence="2 3" key="1">
    <citation type="submission" date="2023-11" db="EMBL/GenBank/DDBJ databases">
        <title>A Novel Polar Bacteriovorax (B. antarcticus) Isolated from the Biocrust in Antarctica.</title>
        <authorList>
            <person name="Mun W."/>
            <person name="Choi S.Y."/>
            <person name="Mitchell R.J."/>
        </authorList>
    </citation>
    <scope>NUCLEOTIDE SEQUENCE [LARGE SCALE GENOMIC DNA]</scope>
    <source>
        <strain evidence="2 3">PP10</strain>
    </source>
</reference>
<dbReference type="Pfam" id="PF00497">
    <property type="entry name" value="SBP_bac_3"/>
    <property type="match status" value="1"/>
</dbReference>
<evidence type="ECO:0000259" key="1">
    <source>
        <dbReference type="SMART" id="SM00062"/>
    </source>
</evidence>
<dbReference type="Proteomes" id="UP001302274">
    <property type="component" value="Unassembled WGS sequence"/>
</dbReference>
<gene>
    <name evidence="2" type="ORF">SHI21_18185</name>
</gene>
<protein>
    <submittedName>
        <fullName evidence="2">ABC transporter substrate-binding protein</fullName>
    </submittedName>
</protein>
<sequence length="238" mass="26048">MIIFLLCSNLRAAETVTLLAGESFPPLMWEDNGVAKGIAVEIGKAILVKAGYNVIVKTCPWKRCQVIAKNEGAFITGFSKNDERLKNFIYTDAIMYDDLVIVTKKGKEFAFDETKECIGKRIGAQLGVGFGQKNQGLKKGMIIETDSNDVSRVRKIMYGRIDGGFFSLGKAGIVYSAKLAGYSMDNFSILPVVVSKDPNYLATGIRTSNASEKIKKINAAIKVLTYNGTIAKVMKTTF</sequence>
<dbReference type="PANTHER" id="PTHR38834:SF3">
    <property type="entry name" value="SOLUTE-BINDING PROTEIN FAMILY 3_N-TERMINAL DOMAIN-CONTAINING PROTEIN"/>
    <property type="match status" value="1"/>
</dbReference>
<dbReference type="SMART" id="SM00062">
    <property type="entry name" value="PBPb"/>
    <property type="match status" value="1"/>
</dbReference>
<evidence type="ECO:0000313" key="3">
    <source>
        <dbReference type="Proteomes" id="UP001302274"/>
    </source>
</evidence>
<accession>A0ABU5W0T9</accession>
<comment type="caution">
    <text evidence="2">The sequence shown here is derived from an EMBL/GenBank/DDBJ whole genome shotgun (WGS) entry which is preliminary data.</text>
</comment>
<organism evidence="2 3">
    <name type="scientific">Bacteriovorax antarcticus</name>
    <dbReference type="NCBI Taxonomy" id="3088717"/>
    <lineage>
        <taxon>Bacteria</taxon>
        <taxon>Pseudomonadati</taxon>
        <taxon>Bdellovibrionota</taxon>
        <taxon>Bacteriovoracia</taxon>
        <taxon>Bacteriovoracales</taxon>
        <taxon>Bacteriovoracaceae</taxon>
        <taxon>Bacteriovorax</taxon>
    </lineage>
</organism>
<dbReference type="EMBL" id="JAYGJQ010000003">
    <property type="protein sequence ID" value="MEA9358169.1"/>
    <property type="molecule type" value="Genomic_DNA"/>
</dbReference>
<name>A0ABU5W0T9_9BACT</name>
<feature type="domain" description="Solute-binding protein family 3/N-terminal" evidence="1">
    <location>
        <begin position="15"/>
        <end position="238"/>
    </location>
</feature>
<evidence type="ECO:0000313" key="2">
    <source>
        <dbReference type="EMBL" id="MEA9358169.1"/>
    </source>
</evidence>
<dbReference type="SUPFAM" id="SSF53850">
    <property type="entry name" value="Periplasmic binding protein-like II"/>
    <property type="match status" value="1"/>
</dbReference>
<keyword evidence="3" id="KW-1185">Reference proteome</keyword>
<dbReference type="InterPro" id="IPR001638">
    <property type="entry name" value="Solute-binding_3/MltF_N"/>
</dbReference>
<dbReference type="Gene3D" id="3.40.190.10">
    <property type="entry name" value="Periplasmic binding protein-like II"/>
    <property type="match status" value="2"/>
</dbReference>